<evidence type="ECO:0000313" key="4">
    <source>
        <dbReference type="EMBL" id="MCR2043495.1"/>
    </source>
</evidence>
<dbReference type="NCBIfam" id="TIGR02883">
    <property type="entry name" value="spore_cwlD"/>
    <property type="match status" value="1"/>
</dbReference>
<dbReference type="CDD" id="cd02696">
    <property type="entry name" value="MurNAc-LAA"/>
    <property type="match status" value="1"/>
</dbReference>
<evidence type="ECO:0000259" key="3">
    <source>
        <dbReference type="SMART" id="SM00646"/>
    </source>
</evidence>
<dbReference type="PANTHER" id="PTHR30404">
    <property type="entry name" value="N-ACETYLMURAMOYL-L-ALANINE AMIDASE"/>
    <property type="match status" value="1"/>
</dbReference>
<feature type="transmembrane region" description="Helical" evidence="2">
    <location>
        <begin position="10"/>
        <end position="27"/>
    </location>
</feature>
<organism evidence="4 5">
    <name type="scientific">Anaerosalibacter massiliensis</name>
    <dbReference type="NCBI Taxonomy" id="1347392"/>
    <lineage>
        <taxon>Bacteria</taxon>
        <taxon>Bacillati</taxon>
        <taxon>Bacillota</taxon>
        <taxon>Tissierellia</taxon>
        <taxon>Tissierellales</taxon>
        <taxon>Sporanaerobacteraceae</taxon>
        <taxon>Anaerosalibacter</taxon>
    </lineage>
</organism>
<gene>
    <name evidence="4" type="primary">cwlD</name>
    <name evidence="4" type="ORF">NSA23_05115</name>
</gene>
<keyword evidence="2" id="KW-0472">Membrane</keyword>
<dbReference type="GO" id="GO:0030288">
    <property type="term" value="C:outer membrane-bounded periplasmic space"/>
    <property type="evidence" value="ECO:0007669"/>
    <property type="project" value="TreeGrafter"/>
</dbReference>
<dbReference type="OrthoDB" id="9806267at2"/>
<dbReference type="AlphaFoldDB" id="A0A9X2MI38"/>
<keyword evidence="5" id="KW-1185">Reference proteome</keyword>
<keyword evidence="1 4" id="KW-0378">Hydrolase</keyword>
<evidence type="ECO:0000256" key="2">
    <source>
        <dbReference type="SAM" id="Phobius"/>
    </source>
</evidence>
<keyword evidence="2" id="KW-0812">Transmembrane</keyword>
<evidence type="ECO:0000256" key="1">
    <source>
        <dbReference type="ARBA" id="ARBA00022801"/>
    </source>
</evidence>
<evidence type="ECO:0000313" key="5">
    <source>
        <dbReference type="Proteomes" id="UP001142078"/>
    </source>
</evidence>
<proteinExistence type="predicted"/>
<comment type="caution">
    <text evidence="4">The sequence shown here is derived from an EMBL/GenBank/DDBJ whole genome shotgun (WGS) entry which is preliminary data.</text>
</comment>
<protein>
    <submittedName>
        <fullName evidence="4">N-acetylmuramoyl-L-alanine amidase CwlD</fullName>
        <ecNumber evidence="4">3.5.1.28</ecNumber>
    </submittedName>
</protein>
<dbReference type="InterPro" id="IPR002508">
    <property type="entry name" value="MurNAc-LAA_cat"/>
</dbReference>
<feature type="domain" description="MurNAc-LAA" evidence="3">
    <location>
        <begin position="117"/>
        <end position="229"/>
    </location>
</feature>
<dbReference type="EC" id="3.5.1.28" evidence="4"/>
<dbReference type="PANTHER" id="PTHR30404:SF0">
    <property type="entry name" value="N-ACETYLMURAMOYL-L-ALANINE AMIDASE AMIC"/>
    <property type="match status" value="1"/>
</dbReference>
<dbReference type="GO" id="GO:0009253">
    <property type="term" value="P:peptidoglycan catabolic process"/>
    <property type="evidence" value="ECO:0007669"/>
    <property type="project" value="InterPro"/>
</dbReference>
<name>A0A9X2MI38_9FIRM</name>
<dbReference type="Gene3D" id="3.40.630.40">
    <property type="entry name" value="Zn-dependent exopeptidases"/>
    <property type="match status" value="1"/>
</dbReference>
<dbReference type="SUPFAM" id="SSF53187">
    <property type="entry name" value="Zn-dependent exopeptidases"/>
    <property type="match status" value="1"/>
</dbReference>
<accession>A0A9X2MI38</accession>
<dbReference type="InterPro" id="IPR050695">
    <property type="entry name" value="N-acetylmuramoyl_amidase_3"/>
</dbReference>
<sequence length="242" mass="27659">MKIIYIKRKYIYILLSILICIIVLNTIKNKLAITTYLPIGNKIIGIDPGHGGVDLGASGKGGASENEINLAISLKLKRLIEQSGGIVVITRDNKDGLYTEKSKTIREKKTEDLQNRKELINNSNCDIFLTIHLNSFPQSKYYGAQTFYKENCEKSKKLAYMVQKELRNILDEDNKRVPQSRDDVYLIREVEAPSILVECGFLSNPTEEKLLQDEKYQEKIAWSIYSGIIKYFNEIESGHNFD</sequence>
<dbReference type="RefSeq" id="WP_042679497.1">
    <property type="nucleotide sequence ID" value="NZ_CABKTM010000013.1"/>
</dbReference>
<reference evidence="4" key="1">
    <citation type="submission" date="2022-07" db="EMBL/GenBank/DDBJ databases">
        <title>Enhanced cultured diversity of the mouse gut microbiota enables custom-made synthetic communities.</title>
        <authorList>
            <person name="Afrizal A."/>
        </authorList>
    </citation>
    <scope>NUCLEOTIDE SEQUENCE</scope>
    <source>
        <strain evidence="4">DSM 29482</strain>
    </source>
</reference>
<dbReference type="GO" id="GO:0008745">
    <property type="term" value="F:N-acetylmuramoyl-L-alanine amidase activity"/>
    <property type="evidence" value="ECO:0007669"/>
    <property type="project" value="UniProtKB-EC"/>
</dbReference>
<keyword evidence="2" id="KW-1133">Transmembrane helix</keyword>
<dbReference type="EMBL" id="JANJZL010000002">
    <property type="protein sequence ID" value="MCR2043495.1"/>
    <property type="molecule type" value="Genomic_DNA"/>
</dbReference>
<dbReference type="InterPro" id="IPR014234">
    <property type="entry name" value="Spore_CwlD"/>
</dbReference>
<dbReference type="Proteomes" id="UP001142078">
    <property type="component" value="Unassembled WGS sequence"/>
</dbReference>
<dbReference type="Pfam" id="PF01520">
    <property type="entry name" value="Amidase_3"/>
    <property type="match status" value="1"/>
</dbReference>
<dbReference type="SMART" id="SM00646">
    <property type="entry name" value="Ami_3"/>
    <property type="match status" value="1"/>
</dbReference>